<accession>D3S0C4</accession>
<dbReference type="STRING" id="589924.Ferp_2053"/>
<gene>
    <name evidence="2" type="ordered locus">Ferp_2053</name>
</gene>
<keyword evidence="3" id="KW-1185">Reference proteome</keyword>
<evidence type="ECO:0000313" key="3">
    <source>
        <dbReference type="Proteomes" id="UP000002613"/>
    </source>
</evidence>
<name>D3S0C4_FERPA</name>
<evidence type="ECO:0000259" key="1">
    <source>
        <dbReference type="Pfam" id="PF13610"/>
    </source>
</evidence>
<feature type="domain" description="DDE" evidence="1">
    <location>
        <begin position="77"/>
        <end position="153"/>
    </location>
</feature>
<dbReference type="Pfam" id="PF13610">
    <property type="entry name" value="DDE_Tnp_IS240"/>
    <property type="match status" value="1"/>
</dbReference>
<dbReference type="EMBL" id="CP001899">
    <property type="protein sequence ID" value="ADC66187.1"/>
    <property type="molecule type" value="Genomic_DNA"/>
</dbReference>
<dbReference type="PaxDb" id="589924-Ferp_2053"/>
<dbReference type="KEGG" id="fpl:Ferp_2053"/>
<reference evidence="3" key="1">
    <citation type="submission" date="2010-02" db="EMBL/GenBank/DDBJ databases">
        <title>Complete sequence of Ferroglobus placidus DSM 10642.</title>
        <authorList>
            <consortium name="US DOE Joint Genome Institute"/>
            <person name="Lucas S."/>
            <person name="Copeland A."/>
            <person name="Lapidus A."/>
            <person name="Cheng J.-F."/>
            <person name="Bruce D."/>
            <person name="Goodwin L."/>
            <person name="Pitluck S."/>
            <person name="Saunders E."/>
            <person name="Brettin T."/>
            <person name="Detter J.C."/>
            <person name="Han C."/>
            <person name="Tapia R."/>
            <person name="Larimer F."/>
            <person name="Land M."/>
            <person name="Hauser L."/>
            <person name="Kyrpides N."/>
            <person name="Ivanova N."/>
            <person name="Holmes D."/>
            <person name="Lovley D."/>
            <person name="Kyrpides N."/>
            <person name="Anderson I.J."/>
            <person name="Woyke T."/>
        </authorList>
    </citation>
    <scope>NUCLEOTIDE SEQUENCE [LARGE SCALE GENOMIC DNA]</scope>
    <source>
        <strain evidence="3">DSM 10642 / AEDII12DO</strain>
    </source>
</reference>
<dbReference type="AlphaFoldDB" id="D3S0C4"/>
<dbReference type="OrthoDB" id="65243at2157"/>
<sequence>MKLKKLIEELELFERERVPNDIRILGVATYVQTSSTRRTVKILSEFRPVSHTAVWKWIKKFEEKLPISTEKKRRNLVAIDETIVKANKKKFYIFAAVDVERNELILMRVYTTRNILTARSFVKEVLNYCENEPKFLIDKAPWLRKAIESLGLEFKHETFRKEKSG</sequence>
<dbReference type="RefSeq" id="WP_012966526.1">
    <property type="nucleotide sequence ID" value="NC_013849.1"/>
</dbReference>
<proteinExistence type="predicted"/>
<dbReference type="Proteomes" id="UP000002613">
    <property type="component" value="Chromosome"/>
</dbReference>
<organism evidence="2 3">
    <name type="scientific">Ferroglobus placidus (strain DSM 10642 / AEDII12DO)</name>
    <dbReference type="NCBI Taxonomy" id="589924"/>
    <lineage>
        <taxon>Archaea</taxon>
        <taxon>Methanobacteriati</taxon>
        <taxon>Methanobacteriota</taxon>
        <taxon>Archaeoglobi</taxon>
        <taxon>Archaeoglobales</taxon>
        <taxon>Archaeoglobaceae</taxon>
        <taxon>Ferroglobus</taxon>
    </lineage>
</organism>
<dbReference type="eggNOG" id="arCOG02134">
    <property type="taxonomic scope" value="Archaea"/>
</dbReference>
<dbReference type="InterPro" id="IPR032874">
    <property type="entry name" value="DDE_dom"/>
</dbReference>
<dbReference type="GeneID" id="8779587"/>
<dbReference type="PANTHER" id="PTHR39967:SF1">
    <property type="entry name" value="ISH14-TYPE TRANSPOSASE HSIRS44"/>
    <property type="match status" value="1"/>
</dbReference>
<dbReference type="HOGENOM" id="CLU_079548_0_0_2"/>
<evidence type="ECO:0000313" key="2">
    <source>
        <dbReference type="EMBL" id="ADC66187.1"/>
    </source>
</evidence>
<reference evidence="2 3" key="2">
    <citation type="journal article" date="2011" name="Stand. Genomic Sci.">
        <title>Complete genome sequence of Ferroglobus placidus AEDII12DO.</title>
        <authorList>
            <person name="Anderson I."/>
            <person name="Risso C."/>
            <person name="Holmes D."/>
            <person name="Lucas S."/>
            <person name="Copeland A."/>
            <person name="Lapidus A."/>
            <person name="Cheng J.F."/>
            <person name="Bruce D."/>
            <person name="Goodwin L."/>
            <person name="Pitluck S."/>
            <person name="Saunders E."/>
            <person name="Brettin T."/>
            <person name="Detter J.C."/>
            <person name="Han C."/>
            <person name="Tapia R."/>
            <person name="Larimer F."/>
            <person name="Land M."/>
            <person name="Hauser L."/>
            <person name="Woyke T."/>
            <person name="Lovley D."/>
            <person name="Kyrpides N."/>
            <person name="Ivanova N."/>
        </authorList>
    </citation>
    <scope>NUCLEOTIDE SEQUENCE [LARGE SCALE GENOMIC DNA]</scope>
    <source>
        <strain evidence="3">DSM 10642 / AEDII12DO</strain>
    </source>
</reference>
<dbReference type="PANTHER" id="PTHR39967">
    <property type="match status" value="1"/>
</dbReference>
<protein>
    <submittedName>
        <fullName evidence="2">Transposase IS240-A</fullName>
    </submittedName>
</protein>